<name>A0ACC0Z166_9ROSI</name>
<reference evidence="2" key="1">
    <citation type="journal article" date="2023" name="G3 (Bethesda)">
        <title>Genome assembly and association tests identify interacting loci associated with vigor, precocity, and sex in interspecific pistachio rootstocks.</title>
        <authorList>
            <person name="Palmer W."/>
            <person name="Jacygrad E."/>
            <person name="Sagayaradj S."/>
            <person name="Cavanaugh K."/>
            <person name="Han R."/>
            <person name="Bertier L."/>
            <person name="Beede B."/>
            <person name="Kafkas S."/>
            <person name="Golino D."/>
            <person name="Preece J."/>
            <person name="Michelmore R."/>
        </authorList>
    </citation>
    <scope>NUCLEOTIDE SEQUENCE [LARGE SCALE GENOMIC DNA]</scope>
</reference>
<sequence length="168" mass="19989">MEKREKDCLLKKKKAFDPSKKLNDMMIYMVKLEWYKKTCASDKRGYYDSYKSGGSSQKDIKVVEFKKYLNNYWKKMVDEAERKPQTEEAAFMTRWLYGGTNYRRMGLRDYKTNRRSQHFIRLEQWLEEAKKLEAKKQNVSASSTDSKKQKVSALLTEDSCFWADGANH</sequence>
<comment type="caution">
    <text evidence="1">The sequence shown here is derived from an EMBL/GenBank/DDBJ whole genome shotgun (WGS) entry which is preliminary data.</text>
</comment>
<proteinExistence type="predicted"/>
<organism evidence="1 2">
    <name type="scientific">Pistacia integerrima</name>
    <dbReference type="NCBI Taxonomy" id="434235"/>
    <lineage>
        <taxon>Eukaryota</taxon>
        <taxon>Viridiplantae</taxon>
        <taxon>Streptophyta</taxon>
        <taxon>Embryophyta</taxon>
        <taxon>Tracheophyta</taxon>
        <taxon>Spermatophyta</taxon>
        <taxon>Magnoliopsida</taxon>
        <taxon>eudicotyledons</taxon>
        <taxon>Gunneridae</taxon>
        <taxon>Pentapetalae</taxon>
        <taxon>rosids</taxon>
        <taxon>malvids</taxon>
        <taxon>Sapindales</taxon>
        <taxon>Anacardiaceae</taxon>
        <taxon>Pistacia</taxon>
    </lineage>
</organism>
<keyword evidence="2" id="KW-1185">Reference proteome</keyword>
<evidence type="ECO:0000313" key="2">
    <source>
        <dbReference type="Proteomes" id="UP001163603"/>
    </source>
</evidence>
<accession>A0ACC0Z166</accession>
<dbReference type="Proteomes" id="UP001163603">
    <property type="component" value="Chromosome 4"/>
</dbReference>
<protein>
    <submittedName>
        <fullName evidence="1">Uncharacterized protein</fullName>
    </submittedName>
</protein>
<dbReference type="EMBL" id="CM047739">
    <property type="protein sequence ID" value="KAJ0043472.1"/>
    <property type="molecule type" value="Genomic_DNA"/>
</dbReference>
<evidence type="ECO:0000313" key="1">
    <source>
        <dbReference type="EMBL" id="KAJ0043472.1"/>
    </source>
</evidence>
<gene>
    <name evidence="1" type="ORF">Pint_18308</name>
</gene>